<dbReference type="EMBL" id="UETC01000006">
    <property type="protein sequence ID" value="SSA47543.1"/>
    <property type="molecule type" value="Genomic_DNA"/>
</dbReference>
<evidence type="ECO:0000256" key="5">
    <source>
        <dbReference type="ARBA" id="ARBA00023002"/>
    </source>
</evidence>
<keyword evidence="2 8" id="KW-0575">Peroxidase</keyword>
<reference evidence="8 10" key="1">
    <citation type="submission" date="2016-10" db="EMBL/GenBank/DDBJ databases">
        <authorList>
            <person name="Cai Z."/>
        </authorList>
    </citation>
    <scope>NUCLEOTIDE SEQUENCE [LARGE SCALE GENOMIC DNA]</scope>
    <source>
        <strain evidence="8 10">DSM 25227</strain>
    </source>
</reference>
<dbReference type="SUPFAM" id="SSF48113">
    <property type="entry name" value="Heme-dependent peroxidases"/>
    <property type="match status" value="1"/>
</dbReference>
<name>A0A2Y9C818_9RHOB</name>
<dbReference type="GO" id="GO:0020037">
    <property type="term" value="F:heme binding"/>
    <property type="evidence" value="ECO:0007669"/>
    <property type="project" value="InterPro"/>
</dbReference>
<dbReference type="GO" id="GO:0070301">
    <property type="term" value="P:cellular response to hydrogen peroxide"/>
    <property type="evidence" value="ECO:0007669"/>
    <property type="project" value="TreeGrafter"/>
</dbReference>
<protein>
    <submittedName>
        <fullName evidence="8">Catalase-peroxidase</fullName>
    </submittedName>
</protein>
<dbReference type="Gene3D" id="1.10.520.10">
    <property type="match status" value="1"/>
</dbReference>
<dbReference type="Gene3D" id="1.10.420.10">
    <property type="entry name" value="Peroxidase, domain 2"/>
    <property type="match status" value="1"/>
</dbReference>
<comment type="cofactor">
    <cofactor evidence="1">
        <name>heme b</name>
        <dbReference type="ChEBI" id="CHEBI:60344"/>
    </cofactor>
</comment>
<evidence type="ECO:0000256" key="1">
    <source>
        <dbReference type="ARBA" id="ARBA00001970"/>
    </source>
</evidence>
<dbReference type="AlphaFoldDB" id="A0A2Y9C818"/>
<reference evidence="7 9" key="2">
    <citation type="submission" date="2018-03" db="EMBL/GenBank/DDBJ databases">
        <title>Genomic Encyclopedia of Archaeal and Bacterial Type Strains, Phase II (KMG-II): from individual species to whole genera.</title>
        <authorList>
            <person name="Goeker M."/>
        </authorList>
    </citation>
    <scope>NUCLEOTIDE SEQUENCE [LARGE SCALE GENOMIC DNA]</scope>
    <source>
        <strain evidence="7 9">DSM 25227</strain>
    </source>
</reference>
<evidence type="ECO:0000256" key="6">
    <source>
        <dbReference type="ARBA" id="ARBA00023004"/>
    </source>
</evidence>
<dbReference type="InterPro" id="IPR010255">
    <property type="entry name" value="Haem_peroxidase_sf"/>
</dbReference>
<evidence type="ECO:0000313" key="8">
    <source>
        <dbReference type="EMBL" id="SSA47543.1"/>
    </source>
</evidence>
<dbReference type="InterPro" id="IPR000763">
    <property type="entry name" value="Catalase_peroxidase"/>
</dbReference>
<evidence type="ECO:0000256" key="4">
    <source>
        <dbReference type="ARBA" id="ARBA00022723"/>
    </source>
</evidence>
<dbReference type="RefSeq" id="WP_407066407.1">
    <property type="nucleotide sequence ID" value="NZ_QGDJ01000006.1"/>
</dbReference>
<dbReference type="Proteomes" id="UP000251571">
    <property type="component" value="Unassembled WGS sequence"/>
</dbReference>
<keyword evidence="6" id="KW-0408">Iron</keyword>
<dbReference type="GO" id="GO:0004096">
    <property type="term" value="F:catalase activity"/>
    <property type="evidence" value="ECO:0007669"/>
    <property type="project" value="InterPro"/>
</dbReference>
<keyword evidence="9" id="KW-1185">Reference proteome</keyword>
<organism evidence="8 10">
    <name type="scientific">Jannaschia seohaensis</name>
    <dbReference type="NCBI Taxonomy" id="475081"/>
    <lineage>
        <taxon>Bacteria</taxon>
        <taxon>Pseudomonadati</taxon>
        <taxon>Pseudomonadota</taxon>
        <taxon>Alphaproteobacteria</taxon>
        <taxon>Rhodobacterales</taxon>
        <taxon>Roseobacteraceae</taxon>
        <taxon>Jannaschia</taxon>
    </lineage>
</organism>
<evidence type="ECO:0000313" key="10">
    <source>
        <dbReference type="Proteomes" id="UP000251571"/>
    </source>
</evidence>
<dbReference type="GO" id="GO:0042744">
    <property type="term" value="P:hydrogen peroxide catabolic process"/>
    <property type="evidence" value="ECO:0007669"/>
    <property type="project" value="TreeGrafter"/>
</dbReference>
<dbReference type="GO" id="GO:0005829">
    <property type="term" value="C:cytosol"/>
    <property type="evidence" value="ECO:0007669"/>
    <property type="project" value="TreeGrafter"/>
</dbReference>
<evidence type="ECO:0000313" key="9">
    <source>
        <dbReference type="Proteomes" id="UP000245839"/>
    </source>
</evidence>
<keyword evidence="4" id="KW-0479">Metal-binding</keyword>
<keyword evidence="5" id="KW-0560">Oxidoreductase</keyword>
<dbReference type="Proteomes" id="UP000245839">
    <property type="component" value="Unassembled WGS sequence"/>
</dbReference>
<gene>
    <name evidence="7" type="ORF">BCF38_10679</name>
    <name evidence="8" type="ORF">SAMN05421539_10679</name>
</gene>
<proteinExistence type="predicted"/>
<evidence type="ECO:0000256" key="3">
    <source>
        <dbReference type="ARBA" id="ARBA00022617"/>
    </source>
</evidence>
<dbReference type="PANTHER" id="PTHR30555:SF0">
    <property type="entry name" value="CATALASE-PEROXIDASE"/>
    <property type="match status" value="1"/>
</dbReference>
<dbReference type="GO" id="GO:0046872">
    <property type="term" value="F:metal ion binding"/>
    <property type="evidence" value="ECO:0007669"/>
    <property type="project" value="UniProtKB-KW"/>
</dbReference>
<dbReference type="EMBL" id="QGDJ01000006">
    <property type="protein sequence ID" value="PWJ17469.1"/>
    <property type="molecule type" value="Genomic_DNA"/>
</dbReference>
<sequence>MTKSPAGAHQWKPLGDAMAGTLVEAHIEGKTHQPMMPTADMALKVDPDYRRISEDYLANPDKFADSYARAWFKLCHRDMGPKALYLGPEVPEEDLIWQDPTPASTTDVSEADIAELKAAVLASGLTVQELVGAVWASASTYRRSDKRGGANGTRVRLAP</sequence>
<dbReference type="PANTHER" id="PTHR30555">
    <property type="entry name" value="HYDROPEROXIDASE I, BIFUNCTIONAL CATALASE-PEROXIDASE"/>
    <property type="match status" value="1"/>
</dbReference>
<evidence type="ECO:0000256" key="2">
    <source>
        <dbReference type="ARBA" id="ARBA00022559"/>
    </source>
</evidence>
<evidence type="ECO:0000313" key="7">
    <source>
        <dbReference type="EMBL" id="PWJ17469.1"/>
    </source>
</evidence>
<keyword evidence="3" id="KW-0349">Heme</keyword>
<accession>A0A2Y9C818</accession>